<dbReference type="Proteomes" id="UP001469365">
    <property type="component" value="Unassembled WGS sequence"/>
</dbReference>
<dbReference type="Pfam" id="PF13492">
    <property type="entry name" value="GAF_3"/>
    <property type="match status" value="1"/>
</dbReference>
<keyword evidence="3" id="KW-1185">Reference proteome</keyword>
<evidence type="ECO:0000259" key="1">
    <source>
        <dbReference type="Pfam" id="PF13492"/>
    </source>
</evidence>
<evidence type="ECO:0000313" key="3">
    <source>
        <dbReference type="Proteomes" id="UP001469365"/>
    </source>
</evidence>
<gene>
    <name evidence="2" type="ORF">WMW72_09715</name>
</gene>
<sequence>MEHPSMSYRFEGLLHAIEFFTQRFDTEQLSQYSFEFVNEILTLNASALFIHDGYKFVLRQKRLYPHIPADYAIADTASMKQLALFRGHTMTRGFEHFLEPGDIARLQVKWLMPLMISDKLHGFIVSNGNIADNFSSSDLVMSNTLMRLINNSLENSFHLAQLQASNTKLDQKNFNLFAINQSTKVLLSEMSLSRLYAIATDVFSEVTSSQVTAFGIVDPLSGRLQITGFRNVLAYTQYHGALELRTAEYAGPIVLHMERDRDRLDALFVNPEQLRELDAEYIILILQQQIMGIVTLSKPVNDERSYDDATFELIESLANSSLIALSNANLFAEANRQRTSAEKKLRLLQNLNRLVSNVNESGTPEELCYFTVKTLRLAFGVRQALICLRQGDAYLVAEQIGLSCRPDTPPIGSSAPGEAKGRLVMRLDELHPSLLDRQLLCDYTSRGAERILPLHTTDWLDAGSANCCVIAPLAVSSERIRREDPYPLGFLIVLETEGSLLEEETLLLDTVAKNISPILHQMLTVQAAQKRLKRDDQAALLEALEQRIVEWSSYQLDYYVFYKPYRQSPFAQTSPVEHELSMLGQQAGEDNFARGGRMPELYAFDGHLFAITYAPVLDGSWTEIPAKHRLDEFLAYPYPHC</sequence>
<dbReference type="RefSeq" id="WP_341415249.1">
    <property type="nucleotide sequence ID" value="NZ_JBBPCC010000005.1"/>
</dbReference>
<dbReference type="InterPro" id="IPR003018">
    <property type="entry name" value="GAF"/>
</dbReference>
<organism evidence="2 3">
    <name type="scientific">Paenibacillus filicis</name>
    <dbReference type="NCBI Taxonomy" id="669464"/>
    <lineage>
        <taxon>Bacteria</taxon>
        <taxon>Bacillati</taxon>
        <taxon>Bacillota</taxon>
        <taxon>Bacilli</taxon>
        <taxon>Bacillales</taxon>
        <taxon>Paenibacillaceae</taxon>
        <taxon>Paenibacillus</taxon>
    </lineage>
</organism>
<comment type="caution">
    <text evidence="2">The sequence shown here is derived from an EMBL/GenBank/DDBJ whole genome shotgun (WGS) entry which is preliminary data.</text>
</comment>
<dbReference type="InterPro" id="IPR029016">
    <property type="entry name" value="GAF-like_dom_sf"/>
</dbReference>
<dbReference type="Gene3D" id="3.30.450.40">
    <property type="match status" value="1"/>
</dbReference>
<reference evidence="2 3" key="1">
    <citation type="submission" date="2024-04" db="EMBL/GenBank/DDBJ databases">
        <title>draft genome sequnece of Paenibacillus filicis.</title>
        <authorList>
            <person name="Kim D.-U."/>
        </authorList>
    </citation>
    <scope>NUCLEOTIDE SEQUENCE [LARGE SCALE GENOMIC DNA]</scope>
    <source>
        <strain evidence="2 3">KACC14197</strain>
    </source>
</reference>
<dbReference type="SUPFAM" id="SSF55781">
    <property type="entry name" value="GAF domain-like"/>
    <property type="match status" value="1"/>
</dbReference>
<protein>
    <submittedName>
        <fullName evidence="2">GAF domain-containing protein</fullName>
    </submittedName>
</protein>
<proteinExistence type="predicted"/>
<accession>A0ABU9DH41</accession>
<feature type="domain" description="GAF" evidence="1">
    <location>
        <begin position="27"/>
        <end position="155"/>
    </location>
</feature>
<name>A0ABU9DH41_9BACL</name>
<dbReference type="EMBL" id="JBBPCC010000005">
    <property type="protein sequence ID" value="MEK8128179.1"/>
    <property type="molecule type" value="Genomic_DNA"/>
</dbReference>
<evidence type="ECO:0000313" key="2">
    <source>
        <dbReference type="EMBL" id="MEK8128179.1"/>
    </source>
</evidence>